<dbReference type="GO" id="GO:0005886">
    <property type="term" value="C:plasma membrane"/>
    <property type="evidence" value="ECO:0007669"/>
    <property type="project" value="UniProtKB-SubCell"/>
</dbReference>
<dbReference type="InterPro" id="IPR035906">
    <property type="entry name" value="MetI-like_sf"/>
</dbReference>
<dbReference type="Gene3D" id="1.10.3720.10">
    <property type="entry name" value="MetI-like"/>
    <property type="match status" value="1"/>
</dbReference>
<dbReference type="PANTHER" id="PTHR43848">
    <property type="entry name" value="PUTRESCINE TRANSPORT SYSTEM PERMEASE PROTEIN POTI"/>
    <property type="match status" value="1"/>
</dbReference>
<evidence type="ECO:0000256" key="7">
    <source>
        <dbReference type="ARBA" id="ARBA00022989"/>
    </source>
</evidence>
<dbReference type="CDD" id="cd06261">
    <property type="entry name" value="TM_PBP2"/>
    <property type="match status" value="1"/>
</dbReference>
<feature type="domain" description="ABC transmembrane type-1" evidence="12">
    <location>
        <begin position="67"/>
        <end position="255"/>
    </location>
</feature>
<dbReference type="Pfam" id="PF00528">
    <property type="entry name" value="BPD_transp_1"/>
    <property type="match status" value="1"/>
</dbReference>
<dbReference type="KEGG" id="vei:Veis_4754"/>
<dbReference type="AlphaFoldDB" id="A1WS41"/>
<gene>
    <name evidence="13" type="ordered locus">Veis_4754</name>
</gene>
<evidence type="ECO:0000256" key="2">
    <source>
        <dbReference type="ARBA" id="ARBA00007069"/>
    </source>
</evidence>
<evidence type="ECO:0000256" key="9">
    <source>
        <dbReference type="ARBA" id="ARBA00037216"/>
    </source>
</evidence>
<name>A1WS41_VEREI</name>
<proteinExistence type="inferred from homology"/>
<feature type="transmembrane region" description="Helical" evidence="11">
    <location>
        <begin position="105"/>
        <end position="127"/>
    </location>
</feature>
<dbReference type="PANTHER" id="PTHR43848:SF5">
    <property type="entry name" value="SPERMIDINE_PUTRESCINE TRANSPORT SYSTEM PERMEASE PROTEIN POTC"/>
    <property type="match status" value="1"/>
</dbReference>
<evidence type="ECO:0000256" key="3">
    <source>
        <dbReference type="ARBA" id="ARBA00022448"/>
    </source>
</evidence>
<protein>
    <recommendedName>
        <fullName evidence="10">Spermidine/putrescine transport system permease protein PotC</fullName>
    </recommendedName>
</protein>
<dbReference type="STRING" id="391735.Veis_4754"/>
<keyword evidence="8 11" id="KW-0472">Membrane</keyword>
<feature type="transmembrane region" description="Helical" evidence="11">
    <location>
        <begin position="207"/>
        <end position="227"/>
    </location>
</feature>
<feature type="transmembrane region" description="Helical" evidence="11">
    <location>
        <begin position="133"/>
        <end position="154"/>
    </location>
</feature>
<comment type="subcellular location">
    <subcellularLocation>
        <location evidence="1">Cell inner membrane</location>
        <topology evidence="1">Multi-pass membrane protein</topology>
    </subcellularLocation>
    <subcellularLocation>
        <location evidence="11">Cell membrane</location>
        <topology evidence="11">Multi-pass membrane protein</topology>
    </subcellularLocation>
</comment>
<accession>A1WS41</accession>
<keyword evidence="7 11" id="KW-1133">Transmembrane helix</keyword>
<keyword evidence="14" id="KW-1185">Reference proteome</keyword>
<dbReference type="RefSeq" id="WP_011812426.1">
    <property type="nucleotide sequence ID" value="NC_008786.1"/>
</dbReference>
<comment type="similarity">
    <text evidence="2">Belongs to the binding-protein-dependent transport system permease family. CysTW subfamily.</text>
</comment>
<feature type="transmembrane region" description="Helical" evidence="11">
    <location>
        <begin position="183"/>
        <end position="201"/>
    </location>
</feature>
<dbReference type="InterPro" id="IPR000515">
    <property type="entry name" value="MetI-like"/>
</dbReference>
<dbReference type="OrthoDB" id="9808619at2"/>
<comment type="function">
    <text evidence="9">Required for the activity of the bacterial periplasmic transport system of putrescine and spermidine.</text>
</comment>
<evidence type="ECO:0000313" key="14">
    <source>
        <dbReference type="Proteomes" id="UP000000374"/>
    </source>
</evidence>
<dbReference type="HOGENOM" id="CLU_016047_3_0_4"/>
<evidence type="ECO:0000259" key="12">
    <source>
        <dbReference type="PROSITE" id="PS50928"/>
    </source>
</evidence>
<evidence type="ECO:0000256" key="11">
    <source>
        <dbReference type="RuleBase" id="RU363032"/>
    </source>
</evidence>
<organism evidence="13 14">
    <name type="scientific">Verminephrobacter eiseniae (strain EF01-2)</name>
    <dbReference type="NCBI Taxonomy" id="391735"/>
    <lineage>
        <taxon>Bacteria</taxon>
        <taxon>Pseudomonadati</taxon>
        <taxon>Pseudomonadota</taxon>
        <taxon>Betaproteobacteria</taxon>
        <taxon>Burkholderiales</taxon>
        <taxon>Comamonadaceae</taxon>
        <taxon>Verminephrobacter</taxon>
    </lineage>
</organism>
<evidence type="ECO:0000256" key="5">
    <source>
        <dbReference type="ARBA" id="ARBA00022519"/>
    </source>
</evidence>
<feature type="transmembrane region" description="Helical" evidence="11">
    <location>
        <begin position="12"/>
        <end position="37"/>
    </location>
</feature>
<evidence type="ECO:0000256" key="8">
    <source>
        <dbReference type="ARBA" id="ARBA00023136"/>
    </source>
</evidence>
<keyword evidence="5" id="KW-0997">Cell inner membrane</keyword>
<keyword evidence="4" id="KW-1003">Cell membrane</keyword>
<evidence type="ECO:0000313" key="13">
    <source>
        <dbReference type="EMBL" id="ABM60448.1"/>
    </source>
</evidence>
<reference evidence="14" key="1">
    <citation type="submission" date="2006-12" db="EMBL/GenBank/DDBJ databases">
        <title>Complete sequence of chromosome 1 of Verminephrobacter eiseniae EF01-2.</title>
        <authorList>
            <person name="Copeland A."/>
            <person name="Lucas S."/>
            <person name="Lapidus A."/>
            <person name="Barry K."/>
            <person name="Detter J.C."/>
            <person name="Glavina del Rio T."/>
            <person name="Dalin E."/>
            <person name="Tice H."/>
            <person name="Pitluck S."/>
            <person name="Chertkov O."/>
            <person name="Brettin T."/>
            <person name="Bruce D."/>
            <person name="Han C."/>
            <person name="Tapia R."/>
            <person name="Gilna P."/>
            <person name="Schmutz J."/>
            <person name="Larimer F."/>
            <person name="Land M."/>
            <person name="Hauser L."/>
            <person name="Kyrpides N."/>
            <person name="Kim E."/>
            <person name="Stahl D."/>
            <person name="Richardson P."/>
        </authorList>
    </citation>
    <scope>NUCLEOTIDE SEQUENCE [LARGE SCALE GENOMIC DNA]</scope>
    <source>
        <strain evidence="14">EF01-2</strain>
    </source>
</reference>
<dbReference type="EMBL" id="CP000542">
    <property type="protein sequence ID" value="ABM60448.1"/>
    <property type="molecule type" value="Genomic_DNA"/>
</dbReference>
<evidence type="ECO:0000256" key="1">
    <source>
        <dbReference type="ARBA" id="ARBA00004429"/>
    </source>
</evidence>
<dbReference type="SUPFAM" id="SSF161098">
    <property type="entry name" value="MetI-like"/>
    <property type="match status" value="1"/>
</dbReference>
<feature type="transmembrane region" description="Helical" evidence="11">
    <location>
        <begin position="71"/>
        <end position="93"/>
    </location>
</feature>
<dbReference type="PROSITE" id="PS50928">
    <property type="entry name" value="ABC_TM1"/>
    <property type="match status" value="1"/>
</dbReference>
<evidence type="ECO:0000256" key="6">
    <source>
        <dbReference type="ARBA" id="ARBA00022692"/>
    </source>
</evidence>
<keyword evidence="6 11" id="KW-0812">Transmembrane</keyword>
<evidence type="ECO:0000256" key="10">
    <source>
        <dbReference type="ARBA" id="ARBA00039580"/>
    </source>
</evidence>
<dbReference type="InterPro" id="IPR051789">
    <property type="entry name" value="Bact_Polyamine_Transport"/>
</dbReference>
<feature type="transmembrane region" description="Helical" evidence="11">
    <location>
        <begin position="239"/>
        <end position="258"/>
    </location>
</feature>
<dbReference type="eggNOG" id="COG1177">
    <property type="taxonomic scope" value="Bacteria"/>
</dbReference>
<sequence>MTHRNTALWRFPGLGLNFGIALVFLYLPIVLLVLLSFNENNVATLWTGLSLRWYGIVFDNPNILRAAGNSMLVACVATVVSTVFAGMAALAMARRNFKGQNVISGMLGLPLLVPEIVTAVASLLFFLSLGMDLGLRTVTIAHIVFCIPFAYLPIRARLANMDPRLVEAAADLYASPGQAFRRITLPLLMPGIISGAMLAFIVSLDDFVITFFVAGPGATTLPVYIFGMVRMGITPEVNALAALLLIASMVFVGLSWWIGQRDRR</sequence>
<keyword evidence="3 11" id="KW-0813">Transport</keyword>
<dbReference type="Proteomes" id="UP000000374">
    <property type="component" value="Chromosome"/>
</dbReference>
<dbReference type="GO" id="GO:0055085">
    <property type="term" value="P:transmembrane transport"/>
    <property type="evidence" value="ECO:0007669"/>
    <property type="project" value="InterPro"/>
</dbReference>
<dbReference type="GeneID" id="76463023"/>
<evidence type="ECO:0000256" key="4">
    <source>
        <dbReference type="ARBA" id="ARBA00022475"/>
    </source>
</evidence>